<dbReference type="Proteomes" id="UP000708208">
    <property type="component" value="Unassembled WGS sequence"/>
</dbReference>
<evidence type="ECO:0000313" key="2">
    <source>
        <dbReference type="Proteomes" id="UP000708208"/>
    </source>
</evidence>
<evidence type="ECO:0000313" key="1">
    <source>
        <dbReference type="EMBL" id="CAG7815135.1"/>
    </source>
</evidence>
<reference evidence="1" key="1">
    <citation type="submission" date="2021-06" db="EMBL/GenBank/DDBJ databases">
        <authorList>
            <person name="Hodson N. C."/>
            <person name="Mongue J. A."/>
            <person name="Jaron S. K."/>
        </authorList>
    </citation>
    <scope>NUCLEOTIDE SEQUENCE</scope>
</reference>
<proteinExistence type="predicted"/>
<organism evidence="1 2">
    <name type="scientific">Allacma fusca</name>
    <dbReference type="NCBI Taxonomy" id="39272"/>
    <lineage>
        <taxon>Eukaryota</taxon>
        <taxon>Metazoa</taxon>
        <taxon>Ecdysozoa</taxon>
        <taxon>Arthropoda</taxon>
        <taxon>Hexapoda</taxon>
        <taxon>Collembola</taxon>
        <taxon>Symphypleona</taxon>
        <taxon>Sminthuridae</taxon>
        <taxon>Allacma</taxon>
    </lineage>
</organism>
<keyword evidence="2" id="KW-1185">Reference proteome</keyword>
<sequence length="75" mass="8692">MEFFISGRFRISDVIGLMGFMQNYFHTAPLTHANFSFFSPYVLSRTRQTFGFNQPQQIPSIFTPSPRDSNIPQIL</sequence>
<accession>A0A8J2KIJ4</accession>
<comment type="caution">
    <text evidence="1">The sequence shown here is derived from an EMBL/GenBank/DDBJ whole genome shotgun (WGS) entry which is preliminary data.</text>
</comment>
<gene>
    <name evidence="1" type="ORF">AFUS01_LOCUS25833</name>
</gene>
<name>A0A8J2KIJ4_9HEXA</name>
<dbReference type="AlphaFoldDB" id="A0A8J2KIJ4"/>
<dbReference type="EMBL" id="CAJVCH010336915">
    <property type="protein sequence ID" value="CAG7815135.1"/>
    <property type="molecule type" value="Genomic_DNA"/>
</dbReference>
<protein>
    <submittedName>
        <fullName evidence="1">Uncharacterized protein</fullName>
    </submittedName>
</protein>